<protein>
    <submittedName>
        <fullName evidence="11">Two-component system C4-dicarboxylate transport response regulator DctD</fullName>
    </submittedName>
</protein>
<feature type="domain" description="Sigma-54 factor interaction" evidence="9">
    <location>
        <begin position="147"/>
        <end position="376"/>
    </location>
</feature>
<evidence type="ECO:0000259" key="9">
    <source>
        <dbReference type="PROSITE" id="PS50045"/>
    </source>
</evidence>
<reference evidence="11 12" key="1">
    <citation type="submission" date="2020-08" db="EMBL/GenBank/DDBJ databases">
        <title>Genomic Encyclopedia of Type Strains, Phase IV (KMG-IV): sequencing the most valuable type-strain genomes for metagenomic binning, comparative biology and taxonomic classification.</title>
        <authorList>
            <person name="Goeker M."/>
        </authorList>
    </citation>
    <scope>NUCLEOTIDE SEQUENCE [LARGE SCALE GENOMIC DNA]</scope>
    <source>
        <strain evidence="11 12">DSM 4737</strain>
    </source>
</reference>
<keyword evidence="1 8" id="KW-0597">Phosphoprotein</keyword>
<comment type="caution">
    <text evidence="11">The sequence shown here is derived from an EMBL/GenBank/DDBJ whole genome shotgun (WGS) entry which is preliminary data.</text>
</comment>
<dbReference type="InterPro" id="IPR025944">
    <property type="entry name" value="Sigma_54_int_dom_CS"/>
</dbReference>
<dbReference type="Pfam" id="PF02954">
    <property type="entry name" value="HTH_8"/>
    <property type="match status" value="1"/>
</dbReference>
<evidence type="ECO:0000313" key="12">
    <source>
        <dbReference type="Proteomes" id="UP000545037"/>
    </source>
</evidence>
<feature type="modified residue" description="4-aspartylphosphate" evidence="8">
    <location>
        <position position="57"/>
    </location>
</feature>
<dbReference type="Pfam" id="PF00158">
    <property type="entry name" value="Sigma54_activat"/>
    <property type="match status" value="1"/>
</dbReference>
<dbReference type="SMART" id="SM00382">
    <property type="entry name" value="AAA"/>
    <property type="match status" value="1"/>
</dbReference>
<dbReference type="Pfam" id="PF00072">
    <property type="entry name" value="Response_reg"/>
    <property type="match status" value="1"/>
</dbReference>
<organism evidence="11 12">
    <name type="scientific">Brevundimonas variabilis</name>
    <dbReference type="NCBI Taxonomy" id="74312"/>
    <lineage>
        <taxon>Bacteria</taxon>
        <taxon>Pseudomonadati</taxon>
        <taxon>Pseudomonadota</taxon>
        <taxon>Alphaproteobacteria</taxon>
        <taxon>Caulobacterales</taxon>
        <taxon>Caulobacteraceae</taxon>
        <taxon>Brevundimonas</taxon>
    </lineage>
</organism>
<dbReference type="InterPro" id="IPR009057">
    <property type="entry name" value="Homeodomain-like_sf"/>
</dbReference>
<gene>
    <name evidence="11" type="ORF">GGR13_000136</name>
</gene>
<dbReference type="PROSITE" id="PS50110">
    <property type="entry name" value="RESPONSE_REGULATORY"/>
    <property type="match status" value="1"/>
</dbReference>
<dbReference type="GO" id="GO:0006355">
    <property type="term" value="P:regulation of DNA-templated transcription"/>
    <property type="evidence" value="ECO:0007669"/>
    <property type="project" value="InterPro"/>
</dbReference>
<sequence length="450" mass="49438">MSFVILSRVALIEDDETFRLALAERLELSGFTVTAFSRGEAALKAIGEDFEGVVVTDLRMPGLDGRQLVERLAALDPGLPVIMMTGHGDVAEAVDAMKRGAYDFLAKPFAPERLIETLRRALEKRALVLDNRRLVSLAADETWAIPLSGSSRAIEGVRAAIRQLADAPVDVLIEGETGAGKEAVARAIHNAGRRRLHPFVAVASAALPESGSEGLLAGHEFGAFPGASRKRVGQIERSHQGTLFLDEIDLAPRASQLLLLRVLEEREVLPLGASEPRGLDLRIIAATKSDPAEAVRRGELREDLYYRLNVVRLRIPPLRDRREDIPMLFARFLGRAAAQLNRPSPPIDHGIRRRLLEYDWPGNLRELSNFASQVAVGLDATDAPVVSGTGLVQQVQAYEAELIREALVACRGDIRQVLERLQIPRKTLYDKMARHQLLPAQYRLPSEAGA</sequence>
<evidence type="ECO:0000313" key="11">
    <source>
        <dbReference type="EMBL" id="MBB5744564.1"/>
    </source>
</evidence>
<dbReference type="PANTHER" id="PTHR32071:SF57">
    <property type="entry name" value="C4-DICARBOXYLATE TRANSPORT TRANSCRIPTIONAL REGULATORY PROTEIN DCTD"/>
    <property type="match status" value="1"/>
</dbReference>
<evidence type="ECO:0000256" key="3">
    <source>
        <dbReference type="ARBA" id="ARBA00022840"/>
    </source>
</evidence>
<evidence type="ECO:0000256" key="8">
    <source>
        <dbReference type="PROSITE-ProRule" id="PRU00169"/>
    </source>
</evidence>
<keyword evidence="7" id="KW-0804">Transcription</keyword>
<dbReference type="PANTHER" id="PTHR32071">
    <property type="entry name" value="TRANSCRIPTIONAL REGULATORY PROTEIN"/>
    <property type="match status" value="1"/>
</dbReference>
<dbReference type="CDD" id="cd00009">
    <property type="entry name" value="AAA"/>
    <property type="match status" value="1"/>
</dbReference>
<dbReference type="InterPro" id="IPR058031">
    <property type="entry name" value="AAA_lid_NorR"/>
</dbReference>
<dbReference type="InterPro" id="IPR002078">
    <property type="entry name" value="Sigma_54_int"/>
</dbReference>
<evidence type="ECO:0000259" key="10">
    <source>
        <dbReference type="PROSITE" id="PS50110"/>
    </source>
</evidence>
<dbReference type="Gene3D" id="3.40.50.300">
    <property type="entry name" value="P-loop containing nucleotide triphosphate hydrolases"/>
    <property type="match status" value="1"/>
</dbReference>
<dbReference type="InterPro" id="IPR002197">
    <property type="entry name" value="HTH_Fis"/>
</dbReference>
<dbReference type="InterPro" id="IPR027417">
    <property type="entry name" value="P-loop_NTPase"/>
</dbReference>
<feature type="domain" description="Response regulatory" evidence="10">
    <location>
        <begin position="8"/>
        <end position="122"/>
    </location>
</feature>
<dbReference type="FunFam" id="3.40.50.2300:FF:000018">
    <property type="entry name" value="DNA-binding transcriptional regulator NtrC"/>
    <property type="match status" value="1"/>
</dbReference>
<name>A0A7W9CF92_9CAUL</name>
<dbReference type="Gene3D" id="3.40.50.2300">
    <property type="match status" value="1"/>
</dbReference>
<evidence type="ECO:0000256" key="4">
    <source>
        <dbReference type="ARBA" id="ARBA00023012"/>
    </source>
</evidence>
<dbReference type="PROSITE" id="PS50045">
    <property type="entry name" value="SIGMA54_INTERACT_4"/>
    <property type="match status" value="1"/>
</dbReference>
<dbReference type="GO" id="GO:0000160">
    <property type="term" value="P:phosphorelay signal transduction system"/>
    <property type="evidence" value="ECO:0007669"/>
    <property type="project" value="UniProtKB-KW"/>
</dbReference>
<accession>A0A7W9CF92</accession>
<dbReference type="PROSITE" id="PS00688">
    <property type="entry name" value="SIGMA54_INTERACT_3"/>
    <property type="match status" value="1"/>
</dbReference>
<dbReference type="InterPro" id="IPR011006">
    <property type="entry name" value="CheY-like_superfamily"/>
</dbReference>
<keyword evidence="4" id="KW-0902">Two-component regulatory system</keyword>
<evidence type="ECO:0000256" key="6">
    <source>
        <dbReference type="ARBA" id="ARBA00023159"/>
    </source>
</evidence>
<evidence type="ECO:0000256" key="1">
    <source>
        <dbReference type="ARBA" id="ARBA00022553"/>
    </source>
</evidence>
<dbReference type="Proteomes" id="UP000545037">
    <property type="component" value="Unassembled WGS sequence"/>
</dbReference>
<dbReference type="SUPFAM" id="SSF52540">
    <property type="entry name" value="P-loop containing nucleoside triphosphate hydrolases"/>
    <property type="match status" value="1"/>
</dbReference>
<proteinExistence type="predicted"/>
<dbReference type="InterPro" id="IPR003593">
    <property type="entry name" value="AAA+_ATPase"/>
</dbReference>
<evidence type="ECO:0000256" key="2">
    <source>
        <dbReference type="ARBA" id="ARBA00022741"/>
    </source>
</evidence>
<keyword evidence="6" id="KW-0010">Activator</keyword>
<dbReference type="Pfam" id="PF25601">
    <property type="entry name" value="AAA_lid_14"/>
    <property type="match status" value="1"/>
</dbReference>
<dbReference type="FunFam" id="3.40.50.300:FF:000006">
    <property type="entry name" value="DNA-binding transcriptional regulator NtrC"/>
    <property type="match status" value="1"/>
</dbReference>
<keyword evidence="3" id="KW-0067">ATP-binding</keyword>
<keyword evidence="2" id="KW-0547">Nucleotide-binding</keyword>
<dbReference type="InterPro" id="IPR001789">
    <property type="entry name" value="Sig_transdc_resp-reg_receiver"/>
</dbReference>
<keyword evidence="12" id="KW-1185">Reference proteome</keyword>
<dbReference type="SUPFAM" id="SSF46689">
    <property type="entry name" value="Homeodomain-like"/>
    <property type="match status" value="1"/>
</dbReference>
<dbReference type="PROSITE" id="PS00675">
    <property type="entry name" value="SIGMA54_INTERACT_1"/>
    <property type="match status" value="1"/>
</dbReference>
<dbReference type="RefSeq" id="WP_183211546.1">
    <property type="nucleotide sequence ID" value="NZ_JACHOR010000001.1"/>
</dbReference>
<dbReference type="InterPro" id="IPR025662">
    <property type="entry name" value="Sigma_54_int_dom_ATP-bd_1"/>
</dbReference>
<dbReference type="EMBL" id="JACHOR010000001">
    <property type="protein sequence ID" value="MBB5744564.1"/>
    <property type="molecule type" value="Genomic_DNA"/>
</dbReference>
<dbReference type="SMART" id="SM00448">
    <property type="entry name" value="REC"/>
    <property type="match status" value="1"/>
</dbReference>
<dbReference type="Gene3D" id="1.10.10.60">
    <property type="entry name" value="Homeodomain-like"/>
    <property type="match status" value="1"/>
</dbReference>
<dbReference type="SUPFAM" id="SSF52172">
    <property type="entry name" value="CheY-like"/>
    <property type="match status" value="1"/>
</dbReference>
<dbReference type="GO" id="GO:0005524">
    <property type="term" value="F:ATP binding"/>
    <property type="evidence" value="ECO:0007669"/>
    <property type="project" value="UniProtKB-KW"/>
</dbReference>
<dbReference type="CDD" id="cd17549">
    <property type="entry name" value="REC_DctD-like"/>
    <property type="match status" value="1"/>
</dbReference>
<evidence type="ECO:0000256" key="5">
    <source>
        <dbReference type="ARBA" id="ARBA00023015"/>
    </source>
</evidence>
<dbReference type="AlphaFoldDB" id="A0A7W9CF92"/>
<dbReference type="Gene3D" id="1.10.8.60">
    <property type="match status" value="1"/>
</dbReference>
<keyword evidence="5" id="KW-0805">Transcription regulation</keyword>
<evidence type="ECO:0000256" key="7">
    <source>
        <dbReference type="ARBA" id="ARBA00023163"/>
    </source>
</evidence>
<dbReference type="GO" id="GO:0043565">
    <property type="term" value="F:sequence-specific DNA binding"/>
    <property type="evidence" value="ECO:0007669"/>
    <property type="project" value="InterPro"/>
</dbReference>